<dbReference type="FunFam" id="1.20.1560.10:FF:000040">
    <property type="entry name" value="Multidrug ABC transporter ATP-binding protein"/>
    <property type="match status" value="1"/>
</dbReference>
<keyword evidence="2" id="KW-0813">Transport</keyword>
<evidence type="ECO:0000259" key="11">
    <source>
        <dbReference type="PROSITE" id="PS50929"/>
    </source>
</evidence>
<keyword evidence="3" id="KW-1003">Cell membrane</keyword>
<name>A0A3N2D0Q5_9MICO</name>
<sequence>MFFRLLRTSLKPYWGFIWIVLVLQLLQTLATLWLPNLNGRIIDEGVAAGDVGQIWRLGGVMLAVTFGQAVAAVVAVYFGARTAMAVGRDLRASLFERVQRFSEQEMRELGTPSLITRTTNDVQQVQMFVMMTLTIIVMAPIMLVGGVILALQENVRLSAVLLVIVPVLIIVIGLIVMRMVPYFRQMQTRIDAVNGVMREQITGIRVIRAFVRDDYEQLRYGLANGNLLDVSVKTGKLMALMFPTVMLVMNASTVAILWFGGNLVNDGTMEVGALTAFLSYIMYILMAVMMSSMMTMLAPRAVVSADRITAVLDSQPTVVPPAKPVTPRVLEGRVRFENVWFSYPGAAEAVLEELTFTAEPGRTTAIIGATGSGKSTLVGLVPRLFDATDGTVSIDGVDVRDLDPQVLSELVGIVPQKSFLFSGTVASNLRFGRPDATDEELWDVLEVAQAADFVRELGGLDAPIAQGGTNVSGGQRQRLSIARAIAHRPRVYLFDDSFSALDYATDAALRAALAAVTRESSVIVVAQRVSTIRHAHEILVLEKGRIVARGTHPELLESSETYREIVESQMSLEEAR</sequence>
<dbReference type="Pfam" id="PF00005">
    <property type="entry name" value="ABC_tran"/>
    <property type="match status" value="1"/>
</dbReference>
<evidence type="ECO:0000256" key="6">
    <source>
        <dbReference type="ARBA" id="ARBA00022840"/>
    </source>
</evidence>
<dbReference type="GO" id="GO:0016887">
    <property type="term" value="F:ATP hydrolysis activity"/>
    <property type="evidence" value="ECO:0007669"/>
    <property type="project" value="InterPro"/>
</dbReference>
<dbReference type="PROSITE" id="PS50929">
    <property type="entry name" value="ABC_TM1F"/>
    <property type="match status" value="1"/>
</dbReference>
<evidence type="ECO:0000256" key="7">
    <source>
        <dbReference type="ARBA" id="ARBA00022989"/>
    </source>
</evidence>
<proteinExistence type="predicted"/>
<dbReference type="PANTHER" id="PTHR43394:SF1">
    <property type="entry name" value="ATP-BINDING CASSETTE SUB-FAMILY B MEMBER 10, MITOCHONDRIAL"/>
    <property type="match status" value="1"/>
</dbReference>
<dbReference type="Gene3D" id="3.40.50.300">
    <property type="entry name" value="P-loop containing nucleotide triphosphate hydrolases"/>
    <property type="match status" value="1"/>
</dbReference>
<dbReference type="OrthoDB" id="9806127at2"/>
<keyword evidence="13" id="KW-1185">Reference proteome</keyword>
<evidence type="ECO:0000313" key="13">
    <source>
        <dbReference type="Proteomes" id="UP000275356"/>
    </source>
</evidence>
<dbReference type="AlphaFoldDB" id="A0A3N2D0Q5"/>
<gene>
    <name evidence="12" type="ORF">EDD28_2759</name>
</gene>
<feature type="transmembrane region" description="Helical" evidence="9">
    <location>
        <begin position="54"/>
        <end position="78"/>
    </location>
</feature>
<feature type="transmembrane region" description="Helical" evidence="9">
    <location>
        <begin position="271"/>
        <end position="290"/>
    </location>
</feature>
<dbReference type="RefSeq" id="WP_123740323.1">
    <property type="nucleotide sequence ID" value="NZ_RKHQ01000002.1"/>
</dbReference>
<dbReference type="SUPFAM" id="SSF52540">
    <property type="entry name" value="P-loop containing nucleoside triphosphate hydrolases"/>
    <property type="match status" value="1"/>
</dbReference>
<evidence type="ECO:0000256" key="8">
    <source>
        <dbReference type="ARBA" id="ARBA00023136"/>
    </source>
</evidence>
<dbReference type="CDD" id="cd18548">
    <property type="entry name" value="ABC_6TM_Tm287_like"/>
    <property type="match status" value="1"/>
</dbReference>
<dbReference type="GO" id="GO:0005886">
    <property type="term" value="C:plasma membrane"/>
    <property type="evidence" value="ECO:0007669"/>
    <property type="project" value="UniProtKB-SubCell"/>
</dbReference>
<dbReference type="InterPro" id="IPR011527">
    <property type="entry name" value="ABC1_TM_dom"/>
</dbReference>
<keyword evidence="8 9" id="KW-0472">Membrane</keyword>
<evidence type="ECO:0000256" key="5">
    <source>
        <dbReference type="ARBA" id="ARBA00022741"/>
    </source>
</evidence>
<dbReference type="FunFam" id="3.40.50.300:FF:000854">
    <property type="entry name" value="Multidrug ABC transporter ATP-binding protein"/>
    <property type="match status" value="1"/>
</dbReference>
<dbReference type="GO" id="GO:0015421">
    <property type="term" value="F:ABC-type oligopeptide transporter activity"/>
    <property type="evidence" value="ECO:0007669"/>
    <property type="project" value="TreeGrafter"/>
</dbReference>
<dbReference type="InterPro" id="IPR036640">
    <property type="entry name" value="ABC1_TM_sf"/>
</dbReference>
<feature type="transmembrane region" description="Helical" evidence="9">
    <location>
        <begin position="127"/>
        <end position="151"/>
    </location>
</feature>
<keyword evidence="7 9" id="KW-1133">Transmembrane helix</keyword>
<dbReference type="GO" id="GO:0005524">
    <property type="term" value="F:ATP binding"/>
    <property type="evidence" value="ECO:0007669"/>
    <property type="project" value="UniProtKB-KW"/>
</dbReference>
<evidence type="ECO:0000256" key="4">
    <source>
        <dbReference type="ARBA" id="ARBA00022692"/>
    </source>
</evidence>
<dbReference type="InterPro" id="IPR003439">
    <property type="entry name" value="ABC_transporter-like_ATP-bd"/>
</dbReference>
<keyword evidence="5" id="KW-0547">Nucleotide-binding</keyword>
<keyword evidence="4 9" id="KW-0812">Transmembrane</keyword>
<dbReference type="InterPro" id="IPR003593">
    <property type="entry name" value="AAA+_ATPase"/>
</dbReference>
<dbReference type="InterPro" id="IPR017871">
    <property type="entry name" value="ABC_transporter-like_CS"/>
</dbReference>
<feature type="domain" description="ABC transmembrane type-1" evidence="11">
    <location>
        <begin position="18"/>
        <end position="300"/>
    </location>
</feature>
<evidence type="ECO:0000256" key="1">
    <source>
        <dbReference type="ARBA" id="ARBA00004651"/>
    </source>
</evidence>
<dbReference type="SUPFAM" id="SSF90123">
    <property type="entry name" value="ABC transporter transmembrane region"/>
    <property type="match status" value="1"/>
</dbReference>
<protein>
    <submittedName>
        <fullName evidence="12">ATP-binding cassette subfamily B protein</fullName>
    </submittedName>
</protein>
<dbReference type="SMART" id="SM00382">
    <property type="entry name" value="AAA"/>
    <property type="match status" value="1"/>
</dbReference>
<dbReference type="Gene3D" id="1.20.1560.10">
    <property type="entry name" value="ABC transporter type 1, transmembrane domain"/>
    <property type="match status" value="1"/>
</dbReference>
<evidence type="ECO:0000256" key="9">
    <source>
        <dbReference type="SAM" id="Phobius"/>
    </source>
</evidence>
<evidence type="ECO:0000256" key="2">
    <source>
        <dbReference type="ARBA" id="ARBA00022448"/>
    </source>
</evidence>
<evidence type="ECO:0000256" key="3">
    <source>
        <dbReference type="ARBA" id="ARBA00022475"/>
    </source>
</evidence>
<feature type="transmembrane region" description="Helical" evidence="9">
    <location>
        <begin position="237"/>
        <end position="259"/>
    </location>
</feature>
<feature type="transmembrane region" description="Helical" evidence="9">
    <location>
        <begin position="157"/>
        <end position="180"/>
    </location>
</feature>
<dbReference type="PANTHER" id="PTHR43394">
    <property type="entry name" value="ATP-DEPENDENT PERMEASE MDL1, MITOCHONDRIAL"/>
    <property type="match status" value="1"/>
</dbReference>
<dbReference type="EMBL" id="RKHQ01000002">
    <property type="protein sequence ID" value="ROR93347.1"/>
    <property type="molecule type" value="Genomic_DNA"/>
</dbReference>
<dbReference type="Proteomes" id="UP000275356">
    <property type="component" value="Unassembled WGS sequence"/>
</dbReference>
<evidence type="ECO:0000313" key="12">
    <source>
        <dbReference type="EMBL" id="ROR93347.1"/>
    </source>
</evidence>
<accession>A0A3N2D0Q5</accession>
<dbReference type="InterPro" id="IPR039421">
    <property type="entry name" value="Type_1_exporter"/>
</dbReference>
<reference evidence="12 13" key="1">
    <citation type="submission" date="2018-11" db="EMBL/GenBank/DDBJ databases">
        <title>Sequencing the genomes of 1000 actinobacteria strains.</title>
        <authorList>
            <person name="Klenk H.-P."/>
        </authorList>
    </citation>
    <scope>NUCLEOTIDE SEQUENCE [LARGE SCALE GENOMIC DNA]</scope>
    <source>
        <strain evidence="12 13">DSM 13521</strain>
    </source>
</reference>
<feature type="domain" description="ABC transporter" evidence="10">
    <location>
        <begin position="334"/>
        <end position="568"/>
    </location>
</feature>
<dbReference type="InterPro" id="IPR027417">
    <property type="entry name" value="P-loop_NTPase"/>
</dbReference>
<dbReference type="PROSITE" id="PS00211">
    <property type="entry name" value="ABC_TRANSPORTER_1"/>
    <property type="match status" value="1"/>
</dbReference>
<dbReference type="PROSITE" id="PS50893">
    <property type="entry name" value="ABC_TRANSPORTER_2"/>
    <property type="match status" value="1"/>
</dbReference>
<evidence type="ECO:0000259" key="10">
    <source>
        <dbReference type="PROSITE" id="PS50893"/>
    </source>
</evidence>
<keyword evidence="6 12" id="KW-0067">ATP-binding</keyword>
<comment type="caution">
    <text evidence="12">The sequence shown here is derived from an EMBL/GenBank/DDBJ whole genome shotgun (WGS) entry which is preliminary data.</text>
</comment>
<organism evidence="12 13">
    <name type="scientific">Salana multivorans</name>
    <dbReference type="NCBI Taxonomy" id="120377"/>
    <lineage>
        <taxon>Bacteria</taxon>
        <taxon>Bacillati</taxon>
        <taxon>Actinomycetota</taxon>
        <taxon>Actinomycetes</taxon>
        <taxon>Micrococcales</taxon>
        <taxon>Beutenbergiaceae</taxon>
        <taxon>Salana</taxon>
    </lineage>
</organism>
<comment type="subcellular location">
    <subcellularLocation>
        <location evidence="1">Cell membrane</location>
        <topology evidence="1">Multi-pass membrane protein</topology>
    </subcellularLocation>
</comment>
<feature type="transmembrane region" description="Helical" evidence="9">
    <location>
        <begin position="12"/>
        <end position="34"/>
    </location>
</feature>
<dbReference type="Pfam" id="PF00664">
    <property type="entry name" value="ABC_membrane"/>
    <property type="match status" value="1"/>
</dbReference>